<evidence type="ECO:0000313" key="2">
    <source>
        <dbReference type="Proteomes" id="UP000712600"/>
    </source>
</evidence>
<organism evidence="1 2">
    <name type="scientific">Brassica cretica</name>
    <name type="common">Mustard</name>
    <dbReference type="NCBI Taxonomy" id="69181"/>
    <lineage>
        <taxon>Eukaryota</taxon>
        <taxon>Viridiplantae</taxon>
        <taxon>Streptophyta</taxon>
        <taxon>Embryophyta</taxon>
        <taxon>Tracheophyta</taxon>
        <taxon>Spermatophyta</taxon>
        <taxon>Magnoliopsida</taxon>
        <taxon>eudicotyledons</taxon>
        <taxon>Gunneridae</taxon>
        <taxon>Pentapetalae</taxon>
        <taxon>rosids</taxon>
        <taxon>malvids</taxon>
        <taxon>Brassicales</taxon>
        <taxon>Brassicaceae</taxon>
        <taxon>Brassiceae</taxon>
        <taxon>Brassica</taxon>
    </lineage>
</organism>
<dbReference type="EMBL" id="QGKX02001621">
    <property type="protein sequence ID" value="KAF3500532.1"/>
    <property type="molecule type" value="Genomic_DNA"/>
</dbReference>
<evidence type="ECO:0000313" key="1">
    <source>
        <dbReference type="EMBL" id="KAF3500532.1"/>
    </source>
</evidence>
<proteinExistence type="predicted"/>
<dbReference type="Proteomes" id="UP000712600">
    <property type="component" value="Unassembled WGS sequence"/>
</dbReference>
<gene>
    <name evidence="1" type="ORF">F2Q69_00040703</name>
</gene>
<accession>A0A8S9N9F2</accession>
<comment type="caution">
    <text evidence="1">The sequence shown here is derived from an EMBL/GenBank/DDBJ whole genome shotgun (WGS) entry which is preliminary data.</text>
</comment>
<reference evidence="1" key="1">
    <citation type="submission" date="2019-12" db="EMBL/GenBank/DDBJ databases">
        <title>Genome sequencing and annotation of Brassica cretica.</title>
        <authorList>
            <person name="Studholme D.J."/>
            <person name="Sarris P."/>
        </authorList>
    </citation>
    <scope>NUCLEOTIDE SEQUENCE</scope>
    <source>
        <strain evidence="1">PFS-109/04</strain>
        <tissue evidence="1">Leaf</tissue>
    </source>
</reference>
<sequence>MCSSLADSEDFKITSEPEVAITPSLQLQMIIVSRERERLALQDNGGGEMQLMPHIQFQTDGMKGYLTPCSGETHPPIFRSPVKGMEGILTNQLIRRATYQLEALDETNPSANTVCQSDLRRAHTRRNNTRRRLGLLETLIPEKPQIVLACVPAYKHPISSSPKVFLILDDLSFQFTSQPA</sequence>
<dbReference type="AlphaFoldDB" id="A0A8S9N9F2"/>
<protein>
    <submittedName>
        <fullName evidence="1">Uncharacterized protein</fullName>
    </submittedName>
</protein>
<name>A0A8S9N9F2_BRACR</name>